<dbReference type="eggNOG" id="KOG0504">
    <property type="taxonomic scope" value="Eukaryota"/>
</dbReference>
<protein>
    <submittedName>
        <fullName evidence="4">Uncharacterized protein</fullName>
    </submittedName>
</protein>
<keyword evidence="1" id="KW-0677">Repeat</keyword>
<organism evidence="4 5">
    <name type="scientific">Nematostella vectensis</name>
    <name type="common">Starlet sea anemone</name>
    <dbReference type="NCBI Taxonomy" id="45351"/>
    <lineage>
        <taxon>Eukaryota</taxon>
        <taxon>Metazoa</taxon>
        <taxon>Cnidaria</taxon>
        <taxon>Anthozoa</taxon>
        <taxon>Hexacorallia</taxon>
        <taxon>Actiniaria</taxon>
        <taxon>Edwardsiidae</taxon>
        <taxon>Nematostella</taxon>
    </lineage>
</organism>
<keyword evidence="2 3" id="KW-0040">ANK repeat</keyword>
<dbReference type="Gene3D" id="1.25.40.20">
    <property type="entry name" value="Ankyrin repeat-containing domain"/>
    <property type="match status" value="1"/>
</dbReference>
<evidence type="ECO:0000256" key="1">
    <source>
        <dbReference type="ARBA" id="ARBA00022737"/>
    </source>
</evidence>
<dbReference type="OMA" id="YIEHIGP"/>
<dbReference type="KEGG" id="nve:5521126"/>
<dbReference type="Proteomes" id="UP000001593">
    <property type="component" value="Unassembled WGS sequence"/>
</dbReference>
<dbReference type="HOGENOM" id="CLU_000134_45_4_1"/>
<dbReference type="InterPro" id="IPR036770">
    <property type="entry name" value="Ankyrin_rpt-contain_sf"/>
</dbReference>
<evidence type="ECO:0000313" key="4">
    <source>
        <dbReference type="EMBL" id="EDO48849.1"/>
    </source>
</evidence>
<dbReference type="PANTHER" id="PTHR24171">
    <property type="entry name" value="ANKYRIN REPEAT DOMAIN-CONTAINING PROTEIN 39-RELATED"/>
    <property type="match status" value="1"/>
</dbReference>
<dbReference type="EMBL" id="DS469511">
    <property type="protein sequence ID" value="EDO48849.1"/>
    <property type="molecule type" value="Genomic_DNA"/>
</dbReference>
<dbReference type="PROSITE" id="PS50297">
    <property type="entry name" value="ANK_REP_REGION"/>
    <property type="match status" value="2"/>
</dbReference>
<keyword evidence="5" id="KW-1185">Reference proteome</keyword>
<feature type="repeat" description="ANK" evidence="3">
    <location>
        <begin position="38"/>
        <end position="70"/>
    </location>
</feature>
<evidence type="ECO:0000256" key="3">
    <source>
        <dbReference type="PROSITE-ProRule" id="PRU00023"/>
    </source>
</evidence>
<dbReference type="InterPro" id="IPR002110">
    <property type="entry name" value="Ankyrin_rpt"/>
</dbReference>
<feature type="repeat" description="ANK" evidence="3">
    <location>
        <begin position="5"/>
        <end position="37"/>
    </location>
</feature>
<dbReference type="InParanoid" id="A7RHH4"/>
<name>A7RHH4_NEMVE</name>
<dbReference type="PANTHER" id="PTHR24171:SF8">
    <property type="entry name" value="BRCA1-ASSOCIATED RING DOMAIN PROTEIN 1"/>
    <property type="match status" value="1"/>
</dbReference>
<dbReference type="PROSITE" id="PS50088">
    <property type="entry name" value="ANK_REPEAT"/>
    <property type="match status" value="2"/>
</dbReference>
<feature type="non-terminal residue" evidence="4">
    <location>
        <position position="88"/>
    </location>
</feature>
<accession>A7RHH4</accession>
<evidence type="ECO:0000256" key="2">
    <source>
        <dbReference type="ARBA" id="ARBA00023043"/>
    </source>
</evidence>
<dbReference type="SUPFAM" id="SSF48403">
    <property type="entry name" value="Ankyrin repeat"/>
    <property type="match status" value="1"/>
</dbReference>
<feature type="non-terminal residue" evidence="4">
    <location>
        <position position="1"/>
    </location>
</feature>
<reference evidence="4 5" key="1">
    <citation type="journal article" date="2007" name="Science">
        <title>Sea anemone genome reveals ancestral eumetazoan gene repertoire and genomic organization.</title>
        <authorList>
            <person name="Putnam N.H."/>
            <person name="Srivastava M."/>
            <person name="Hellsten U."/>
            <person name="Dirks B."/>
            <person name="Chapman J."/>
            <person name="Salamov A."/>
            <person name="Terry A."/>
            <person name="Shapiro H."/>
            <person name="Lindquist E."/>
            <person name="Kapitonov V.V."/>
            <person name="Jurka J."/>
            <person name="Genikhovich G."/>
            <person name="Grigoriev I.V."/>
            <person name="Lucas S.M."/>
            <person name="Steele R.E."/>
            <person name="Finnerty J.R."/>
            <person name="Technau U."/>
            <person name="Martindale M.Q."/>
            <person name="Rokhsar D.S."/>
        </authorList>
    </citation>
    <scope>NUCLEOTIDE SEQUENCE [LARGE SCALE GENOMIC DNA]</scope>
    <source>
        <strain evidence="5">CH2 X CH6</strain>
    </source>
</reference>
<dbReference type="Pfam" id="PF12796">
    <property type="entry name" value="Ank_2"/>
    <property type="match status" value="1"/>
</dbReference>
<dbReference type="SMART" id="SM00248">
    <property type="entry name" value="ANK"/>
    <property type="match status" value="2"/>
</dbReference>
<evidence type="ECO:0000313" key="5">
    <source>
        <dbReference type="Proteomes" id="UP000001593"/>
    </source>
</evidence>
<dbReference type="PhylomeDB" id="A7RHH4"/>
<dbReference type="AlphaFoldDB" id="A7RHH4"/>
<sequence length="88" mass="9793">KKNKRGETLLHIAVIKGNTEDVRRLLYEGADPNTRDNARWTPLHEACNHGHVIIAELLLDHGALIDTPGGFDHDTPLHDAVTNNQLEV</sequence>
<dbReference type="OrthoDB" id="2384350at2759"/>
<proteinExistence type="predicted"/>
<dbReference type="STRING" id="45351.A7RHH4"/>
<gene>
    <name evidence="4" type="ORF">NEMVEDRAFT_v1g39202</name>
</gene>